<keyword evidence="11" id="KW-1185">Reference proteome</keyword>
<proteinExistence type="inferred from homology"/>
<dbReference type="AlphaFoldDB" id="A0A9N9SD12"/>
<reference evidence="10" key="2">
    <citation type="submission" date="2022-10" db="EMBL/GenBank/DDBJ databases">
        <authorList>
            <consortium name="ENA_rothamsted_submissions"/>
            <consortium name="culmorum"/>
            <person name="King R."/>
        </authorList>
    </citation>
    <scope>NUCLEOTIDE SEQUENCE</scope>
</reference>
<dbReference type="InterPro" id="IPR019363">
    <property type="entry name" value="LDAH"/>
</dbReference>
<dbReference type="PANTHER" id="PTHR13390:SF0">
    <property type="entry name" value="LIPID DROPLET-ASSOCIATED HYDROLASE"/>
    <property type="match status" value="1"/>
</dbReference>
<comment type="similarity">
    <text evidence="2">Belongs to the AB hydrolase superfamily. LDAH family.</text>
</comment>
<dbReference type="GO" id="GO:0005811">
    <property type="term" value="C:lipid droplet"/>
    <property type="evidence" value="ECO:0007669"/>
    <property type="project" value="UniProtKB-SubCell"/>
</dbReference>
<evidence type="ECO:0000313" key="11">
    <source>
        <dbReference type="Proteomes" id="UP001153737"/>
    </source>
</evidence>
<evidence type="ECO:0000256" key="5">
    <source>
        <dbReference type="ARBA" id="ARBA00022801"/>
    </source>
</evidence>
<reference evidence="10" key="1">
    <citation type="submission" date="2022-01" db="EMBL/GenBank/DDBJ databases">
        <authorList>
            <person name="King R."/>
        </authorList>
    </citation>
    <scope>NUCLEOTIDE SEQUENCE</scope>
</reference>
<evidence type="ECO:0000256" key="2">
    <source>
        <dbReference type="ARBA" id="ARBA00008300"/>
    </source>
</evidence>
<comment type="catalytic activity">
    <reaction evidence="8">
        <text>a cholesterol ester + H2O = cholesterol + a fatty acid + H(+)</text>
        <dbReference type="Rhea" id="RHEA:36403"/>
        <dbReference type="ChEBI" id="CHEBI:15377"/>
        <dbReference type="ChEBI" id="CHEBI:15378"/>
        <dbReference type="ChEBI" id="CHEBI:16113"/>
        <dbReference type="ChEBI" id="CHEBI:17002"/>
        <dbReference type="ChEBI" id="CHEBI:28868"/>
        <dbReference type="EC" id="3.1.1.13"/>
    </reaction>
    <physiologicalReaction direction="left-to-right" evidence="8">
        <dbReference type="Rhea" id="RHEA:36404"/>
    </physiologicalReaction>
</comment>
<dbReference type="SUPFAM" id="SSF53474">
    <property type="entry name" value="alpha/beta-Hydrolases"/>
    <property type="match status" value="1"/>
</dbReference>
<evidence type="ECO:0000256" key="3">
    <source>
        <dbReference type="ARBA" id="ARBA00019242"/>
    </source>
</evidence>
<keyword evidence="9" id="KW-1133">Transmembrane helix</keyword>
<keyword evidence="9" id="KW-0812">Transmembrane</keyword>
<sequence>MHEAYLEVNKVRTKVTTFGRWVEESPKTSEDIEDIVLIIPGNPGITSFYNIFAKTLHDKLGYPVWCIGHAGHNFPDQPIMIPKLEVNKELYGLKGQIQHKVDFIEKYLSGNVRLHLIGHSIGSYMILELLEHPSLKDKVADVSLLFPTIEHMATTSNGKFMTGFVKHIVWLIVFLSWFFTVLPSALQFILVYIYMTIVGMPNPNLDSIMDLVKPGVLKRVFFLAYEEMDQVKERNNEVIKRNCAKINFHYGVNDGWAPKSFCDRLKNDIPNVHAQTSNINHAFVLKRSVEVGKIVADWIKGKQ</sequence>
<dbReference type="InterPro" id="IPR029058">
    <property type="entry name" value="AB_hydrolase_fold"/>
</dbReference>
<dbReference type="GO" id="GO:0004771">
    <property type="term" value="F:sterol ester esterase activity"/>
    <property type="evidence" value="ECO:0007669"/>
    <property type="project" value="UniProtKB-EC"/>
</dbReference>
<keyword evidence="5" id="KW-0378">Hydrolase</keyword>
<comment type="subcellular location">
    <subcellularLocation>
        <location evidence="1">Lipid droplet</location>
    </subcellularLocation>
</comment>
<organism evidence="10 11">
    <name type="scientific">Phaedon cochleariae</name>
    <name type="common">Mustard beetle</name>
    <dbReference type="NCBI Taxonomy" id="80249"/>
    <lineage>
        <taxon>Eukaryota</taxon>
        <taxon>Metazoa</taxon>
        <taxon>Ecdysozoa</taxon>
        <taxon>Arthropoda</taxon>
        <taxon>Hexapoda</taxon>
        <taxon>Insecta</taxon>
        <taxon>Pterygota</taxon>
        <taxon>Neoptera</taxon>
        <taxon>Endopterygota</taxon>
        <taxon>Coleoptera</taxon>
        <taxon>Polyphaga</taxon>
        <taxon>Cucujiformia</taxon>
        <taxon>Chrysomeloidea</taxon>
        <taxon>Chrysomelidae</taxon>
        <taxon>Chrysomelinae</taxon>
        <taxon>Chrysomelini</taxon>
        <taxon>Phaedon</taxon>
    </lineage>
</organism>
<protein>
    <recommendedName>
        <fullName evidence="3">Lipid droplet-associated hydrolase</fullName>
        <ecNumber evidence="7">3.1.1.13</ecNumber>
    </recommendedName>
    <alternativeName>
        <fullName evidence="6">Lipid droplet-associated serine hydrolase</fullName>
    </alternativeName>
</protein>
<dbReference type="Pfam" id="PF10230">
    <property type="entry name" value="LIDHydrolase"/>
    <property type="match status" value="1"/>
</dbReference>
<evidence type="ECO:0000313" key="10">
    <source>
        <dbReference type="EMBL" id="CAG9817871.1"/>
    </source>
</evidence>
<accession>A0A9N9SD12</accession>
<dbReference type="Proteomes" id="UP001153737">
    <property type="component" value="Chromosome 16"/>
</dbReference>
<evidence type="ECO:0000256" key="9">
    <source>
        <dbReference type="SAM" id="Phobius"/>
    </source>
</evidence>
<keyword evidence="9" id="KW-0472">Membrane</keyword>
<keyword evidence="4" id="KW-0551">Lipid droplet</keyword>
<dbReference type="PANTHER" id="PTHR13390">
    <property type="entry name" value="LIPASE"/>
    <property type="match status" value="1"/>
</dbReference>
<gene>
    <name evidence="10" type="ORF">PHAECO_LOCUS5300</name>
</gene>
<feature type="transmembrane region" description="Helical" evidence="9">
    <location>
        <begin position="168"/>
        <end position="195"/>
    </location>
</feature>
<dbReference type="GO" id="GO:0019915">
    <property type="term" value="P:lipid storage"/>
    <property type="evidence" value="ECO:0007669"/>
    <property type="project" value="InterPro"/>
</dbReference>
<evidence type="ECO:0000256" key="4">
    <source>
        <dbReference type="ARBA" id="ARBA00022677"/>
    </source>
</evidence>
<evidence type="ECO:0000256" key="1">
    <source>
        <dbReference type="ARBA" id="ARBA00004502"/>
    </source>
</evidence>
<evidence type="ECO:0000256" key="7">
    <source>
        <dbReference type="ARBA" id="ARBA00039150"/>
    </source>
</evidence>
<evidence type="ECO:0000256" key="6">
    <source>
        <dbReference type="ARBA" id="ARBA00031924"/>
    </source>
</evidence>
<name>A0A9N9SD12_PHACE</name>
<dbReference type="EMBL" id="OU896722">
    <property type="protein sequence ID" value="CAG9817871.1"/>
    <property type="molecule type" value="Genomic_DNA"/>
</dbReference>
<dbReference type="EC" id="3.1.1.13" evidence="7"/>
<evidence type="ECO:0000256" key="8">
    <source>
        <dbReference type="ARBA" id="ARBA00049527"/>
    </source>
</evidence>
<dbReference type="Gene3D" id="3.40.50.1820">
    <property type="entry name" value="alpha/beta hydrolase"/>
    <property type="match status" value="1"/>
</dbReference>
<dbReference type="OrthoDB" id="448051at2759"/>